<dbReference type="GO" id="GO:0003824">
    <property type="term" value="F:catalytic activity"/>
    <property type="evidence" value="ECO:0007669"/>
    <property type="project" value="InterPro"/>
</dbReference>
<reference evidence="4 5" key="1">
    <citation type="submission" date="2017-10" db="EMBL/GenBank/DDBJ databases">
        <title>Comparative genomics in systemic dimorphic fungi from Ajellomycetaceae.</title>
        <authorList>
            <person name="Munoz J.F."/>
            <person name="Mcewen J.G."/>
            <person name="Clay O.K."/>
            <person name="Cuomo C.A."/>
        </authorList>
    </citation>
    <scope>NUCLEOTIDE SEQUENCE [LARGE SCALE GENOMIC DNA]</scope>
    <source>
        <strain evidence="4 5">UAMH7299</strain>
    </source>
</reference>
<evidence type="ECO:0000256" key="2">
    <source>
        <dbReference type="SAM" id="MobiDB-lite"/>
    </source>
</evidence>
<dbReference type="Pfam" id="PF01425">
    <property type="entry name" value="Amidase"/>
    <property type="match status" value="1"/>
</dbReference>
<dbReference type="Gene3D" id="3.90.1300.10">
    <property type="entry name" value="Amidase signature (AS) domain"/>
    <property type="match status" value="1"/>
</dbReference>
<dbReference type="PANTHER" id="PTHR11895:SF67">
    <property type="entry name" value="AMIDASE DOMAIN-CONTAINING PROTEIN"/>
    <property type="match status" value="1"/>
</dbReference>
<feature type="domain" description="Amidase" evidence="3">
    <location>
        <begin position="158"/>
        <end position="579"/>
    </location>
</feature>
<dbReference type="PROSITE" id="PS00571">
    <property type="entry name" value="AMIDASES"/>
    <property type="match status" value="1"/>
</dbReference>
<keyword evidence="5" id="KW-1185">Reference proteome</keyword>
<comment type="caution">
    <text evidence="4">The sequence shown here is derived from an EMBL/GenBank/DDBJ whole genome shotgun (WGS) entry which is preliminary data.</text>
</comment>
<protein>
    <recommendedName>
        <fullName evidence="3">Amidase domain-containing protein</fullName>
    </recommendedName>
</protein>
<feature type="compositionally biased region" description="Acidic residues" evidence="2">
    <location>
        <begin position="612"/>
        <end position="632"/>
    </location>
</feature>
<name>A0A2B7XHR9_POLH7</name>
<dbReference type="EMBL" id="PDNA01000160">
    <property type="protein sequence ID" value="PGH08460.1"/>
    <property type="molecule type" value="Genomic_DNA"/>
</dbReference>
<proteinExistence type="inferred from homology"/>
<accession>A0A2B7XHR9</accession>
<dbReference type="SUPFAM" id="SSF75304">
    <property type="entry name" value="Amidase signature (AS) enzymes"/>
    <property type="match status" value="1"/>
</dbReference>
<feature type="compositionally biased region" description="Basic and acidic residues" evidence="2">
    <location>
        <begin position="550"/>
        <end position="559"/>
    </location>
</feature>
<dbReference type="AlphaFoldDB" id="A0A2B7XHR9"/>
<dbReference type="PANTHER" id="PTHR11895">
    <property type="entry name" value="TRANSAMIDASE"/>
    <property type="match status" value="1"/>
</dbReference>
<evidence type="ECO:0000259" key="3">
    <source>
        <dbReference type="Pfam" id="PF01425"/>
    </source>
</evidence>
<gene>
    <name evidence="4" type="ORF">AJ80_07859</name>
</gene>
<comment type="similarity">
    <text evidence="1">Belongs to the amidase family.</text>
</comment>
<evidence type="ECO:0000313" key="5">
    <source>
        <dbReference type="Proteomes" id="UP000224634"/>
    </source>
</evidence>
<dbReference type="InterPro" id="IPR000120">
    <property type="entry name" value="Amidase"/>
</dbReference>
<dbReference type="InterPro" id="IPR020556">
    <property type="entry name" value="Amidase_CS"/>
</dbReference>
<evidence type="ECO:0000313" key="4">
    <source>
        <dbReference type="EMBL" id="PGH08460.1"/>
    </source>
</evidence>
<dbReference type="STRING" id="1447883.A0A2B7XHR9"/>
<organism evidence="4 5">
    <name type="scientific">Polytolypa hystricis (strain UAMH7299)</name>
    <dbReference type="NCBI Taxonomy" id="1447883"/>
    <lineage>
        <taxon>Eukaryota</taxon>
        <taxon>Fungi</taxon>
        <taxon>Dikarya</taxon>
        <taxon>Ascomycota</taxon>
        <taxon>Pezizomycotina</taxon>
        <taxon>Eurotiomycetes</taxon>
        <taxon>Eurotiomycetidae</taxon>
        <taxon>Onygenales</taxon>
        <taxon>Onygenales incertae sedis</taxon>
        <taxon>Polytolypa</taxon>
    </lineage>
</organism>
<evidence type="ECO:0000256" key="1">
    <source>
        <dbReference type="ARBA" id="ARBA00009199"/>
    </source>
</evidence>
<dbReference type="InterPro" id="IPR036928">
    <property type="entry name" value="AS_sf"/>
</dbReference>
<dbReference type="InterPro" id="IPR023631">
    <property type="entry name" value="Amidase_dom"/>
</dbReference>
<feature type="region of interest" description="Disordered" evidence="2">
    <location>
        <begin position="610"/>
        <end position="632"/>
    </location>
</feature>
<dbReference type="OrthoDB" id="421993at2759"/>
<dbReference type="Proteomes" id="UP000224634">
    <property type="component" value="Unassembled WGS sequence"/>
</dbReference>
<sequence length="632" mass="68842">MGSPLAYRQMRFYSYPEPKQGPDAEYENKRRKNPALRGRPLVIGATLIEWIRPFRKLIWHNSGFGSLRPIRGALESYEPRFDPTVTPIDDLAARYEEEMAQFPPVQTPEEVTSVSGYYSVADYHDMYQADRLTPTAVANAILPLIRRDTTPPGEHSDAWLDVNVELVLEAAAASTQRYRKGTTLSPIDGIFVAVKDEYDVEGYATHLGSSKDYTAVTTAANVDSITSWCAKKMQEAGAIILGKVSMHEYGLDTSGNNINFGTPKNPHNPNYYTGGSSSGCAYAVSAGIVPIALGSDGGGSIRIPAAFCSVFGLKPTHGRFSHSPGSNYSNTCAVNGPLAADIESLSTIYRIAGTPHPNSIFPAPPPYLTMGSNRDKTIGIPEAWLYQAAPLAQDRIRPILYKMVGLGYTLVQISIPYVFEGQAAHAMTVLTDAATLLPKTQGVTPGNKILISLGGATPAADYLLSQKLRRLLMQHLAHLWKQHPGMIIVTPTTGCAGWPIRSDKELKHGISDGDQTIKSMEYAWLANFTGVPSISVPAGFVHGEKRKKKPGDDGEKNDEPNVPVGIMGMAEWASEDDLLRWALDVQRVNPDGQRRPASWVDVIGRARKEMVGQEEDAAEESLEIISGETEDA</sequence>
<feature type="region of interest" description="Disordered" evidence="2">
    <location>
        <begin position="541"/>
        <end position="563"/>
    </location>
</feature>